<dbReference type="Gene3D" id="3.90.25.10">
    <property type="entry name" value="UDP-galactose 4-epimerase, domain 1"/>
    <property type="match status" value="1"/>
</dbReference>
<evidence type="ECO:0000313" key="3">
    <source>
        <dbReference type="EMBL" id="ADO84500.1"/>
    </source>
</evidence>
<dbReference type="InterPro" id="IPR016040">
    <property type="entry name" value="NAD(P)-bd_dom"/>
</dbReference>
<organism evidence="3 4">
    <name type="scientific">Ilyobacter polytropus (strain ATCC 51220 / DSM 2926 / LMG 16218 / CuHBu1)</name>
    <dbReference type="NCBI Taxonomy" id="572544"/>
    <lineage>
        <taxon>Bacteria</taxon>
        <taxon>Fusobacteriati</taxon>
        <taxon>Fusobacteriota</taxon>
        <taxon>Fusobacteriia</taxon>
        <taxon>Fusobacteriales</taxon>
        <taxon>Fusobacteriaceae</taxon>
        <taxon>Ilyobacter</taxon>
    </lineage>
</organism>
<evidence type="ECO:0000259" key="2">
    <source>
        <dbReference type="Pfam" id="PF16363"/>
    </source>
</evidence>
<geneLocation type="plasmid" evidence="3 4">
    <name>pILYOP01</name>
</geneLocation>
<dbReference type="Pfam" id="PF16363">
    <property type="entry name" value="GDP_Man_Dehyd"/>
    <property type="match status" value="1"/>
</dbReference>
<dbReference type="AlphaFoldDB" id="E3HD24"/>
<sequence>MKKYLVTGGAGFIGSHLCDYLLDRGHKVVVVDNFNAYYDVEIKERNVGSNLDNPNYKLYRGDIRDIDFLKKIFQDEKIDAVINLAAMAGIRPSLENPMLYEEVNIRGLMNLLELSKANGINKFIQASSSSVYGNNKKVPFKETAVVDFAISPYAATKKSGEVMGHVYHYLYNIDMIQLRFFTVYGPRQRPDLAIHKFTGMITAGEAIPFYGDGTTQRDYTYIDDIIDGIVKSIRYLENNDNVYEIFNLGESHTISLKEMVGTIEEELGIEAKINRQPMQPGDVEKTYADISKAKEILGYNPKTEFKDGIRKFVQWYRENNS</sequence>
<dbReference type="Gene3D" id="3.40.50.720">
    <property type="entry name" value="NAD(P)-binding Rossmann-like Domain"/>
    <property type="match status" value="1"/>
</dbReference>
<protein>
    <submittedName>
        <fullName evidence="3">NAD-dependent epimerase/dehydratase</fullName>
    </submittedName>
</protein>
<evidence type="ECO:0000313" key="4">
    <source>
        <dbReference type="Proteomes" id="UP000006875"/>
    </source>
</evidence>
<name>E3HD24_ILYPC</name>
<dbReference type="InterPro" id="IPR036291">
    <property type="entry name" value="NAD(P)-bd_dom_sf"/>
</dbReference>
<dbReference type="EMBL" id="CP002282">
    <property type="protein sequence ID" value="ADO84500.1"/>
    <property type="molecule type" value="Genomic_DNA"/>
</dbReference>
<accession>E3HD24</accession>
<dbReference type="PANTHER" id="PTHR43574">
    <property type="entry name" value="EPIMERASE-RELATED"/>
    <property type="match status" value="1"/>
</dbReference>
<dbReference type="OrthoDB" id="9811743at2"/>
<proteinExistence type="predicted"/>
<dbReference type="KEGG" id="ipo:Ilyop_2745"/>
<reference evidence="3 4" key="1">
    <citation type="journal article" date="2010" name="Stand. Genomic Sci.">
        <title>Complete genome sequence of Ilyobacter polytropus type strain (CuHbu1).</title>
        <authorList>
            <person name="Sikorski J."/>
            <person name="Chertkov O."/>
            <person name="Lapidus A."/>
            <person name="Nolan M."/>
            <person name="Lucas S."/>
            <person name="Del Rio T.G."/>
            <person name="Tice H."/>
            <person name="Cheng J.F."/>
            <person name="Tapia R."/>
            <person name="Han C."/>
            <person name="Goodwin L."/>
            <person name="Pitluck S."/>
            <person name="Liolios K."/>
            <person name="Ivanova N."/>
            <person name="Mavromatis K."/>
            <person name="Mikhailova N."/>
            <person name="Pati A."/>
            <person name="Chen A."/>
            <person name="Palaniappan K."/>
            <person name="Land M."/>
            <person name="Hauser L."/>
            <person name="Chang Y.J."/>
            <person name="Jeffries C.D."/>
            <person name="Brambilla E."/>
            <person name="Yasawong M."/>
            <person name="Rohde M."/>
            <person name="Pukall R."/>
            <person name="Spring S."/>
            <person name="Goker M."/>
            <person name="Woyke T."/>
            <person name="Bristow J."/>
            <person name="Eisen J.A."/>
            <person name="Markowitz V."/>
            <person name="Hugenholtz P."/>
            <person name="Kyrpides N.C."/>
            <person name="Klenk H.P."/>
        </authorList>
    </citation>
    <scope>NUCLEOTIDE SEQUENCE [LARGE SCALE GENOMIC DNA]</scope>
    <source>
        <strain evidence="4">ATCC 51220 / DSM 2926 / LMG 16218 / CuHBu1</strain>
        <plasmid evidence="4">pILYOP01</plasmid>
    </source>
</reference>
<keyword evidence="4" id="KW-1185">Reference proteome</keyword>
<gene>
    <name evidence="3" type="ordered locus">Ilyop_2745</name>
</gene>
<dbReference type="PRINTS" id="PR01713">
    <property type="entry name" value="NUCEPIMERASE"/>
</dbReference>
<evidence type="ECO:0000256" key="1">
    <source>
        <dbReference type="ARBA" id="ARBA00023027"/>
    </source>
</evidence>
<dbReference type="Proteomes" id="UP000006875">
    <property type="component" value="Plasmid pILYOP01"/>
</dbReference>
<dbReference type="RefSeq" id="WP_013389153.1">
    <property type="nucleotide sequence ID" value="NC_014633.1"/>
</dbReference>
<feature type="domain" description="NAD(P)-binding" evidence="2">
    <location>
        <begin position="5"/>
        <end position="311"/>
    </location>
</feature>
<keyword evidence="3" id="KW-0614">Plasmid</keyword>
<dbReference type="SUPFAM" id="SSF51735">
    <property type="entry name" value="NAD(P)-binding Rossmann-fold domains"/>
    <property type="match status" value="1"/>
</dbReference>
<keyword evidence="1" id="KW-0520">NAD</keyword>
<dbReference type="HOGENOM" id="CLU_007383_1_7_0"/>